<reference evidence="10 11" key="1">
    <citation type="submission" date="2020-08" db="EMBL/GenBank/DDBJ databases">
        <title>Sequencing the genomes of 1000 actinobacteria strains.</title>
        <authorList>
            <person name="Klenk H.-P."/>
        </authorList>
    </citation>
    <scope>NUCLEOTIDE SEQUENCE [LARGE SCALE GENOMIC DNA]</scope>
    <source>
        <strain evidence="10 11">DSM 43851</strain>
    </source>
</reference>
<feature type="active site" description="Charge relay system" evidence="5 6">
    <location>
        <position position="472"/>
    </location>
</feature>
<dbReference type="CDD" id="cd07487">
    <property type="entry name" value="Peptidases_S8_1"/>
    <property type="match status" value="1"/>
</dbReference>
<evidence type="ECO:0000256" key="5">
    <source>
        <dbReference type="PIRSR" id="PIRSR615500-1"/>
    </source>
</evidence>
<dbReference type="PROSITE" id="PS00138">
    <property type="entry name" value="SUBTILASE_SER"/>
    <property type="match status" value="1"/>
</dbReference>
<dbReference type="InterPro" id="IPR022398">
    <property type="entry name" value="Peptidase_S8_His-AS"/>
</dbReference>
<evidence type="ECO:0000259" key="9">
    <source>
        <dbReference type="Pfam" id="PF00082"/>
    </source>
</evidence>
<dbReference type="InterPro" id="IPR036852">
    <property type="entry name" value="Peptidase_S8/S53_dom_sf"/>
</dbReference>
<dbReference type="RefSeq" id="WP_184858931.1">
    <property type="nucleotide sequence ID" value="NZ_JACHIR010000001.1"/>
</dbReference>
<dbReference type="InterPro" id="IPR050131">
    <property type="entry name" value="Peptidase_S8_subtilisin-like"/>
</dbReference>
<evidence type="ECO:0000256" key="1">
    <source>
        <dbReference type="ARBA" id="ARBA00011073"/>
    </source>
</evidence>
<dbReference type="PROSITE" id="PS00137">
    <property type="entry name" value="SUBTILASE_HIS"/>
    <property type="match status" value="1"/>
</dbReference>
<name>A0A7W9KDK0_9PSEU</name>
<evidence type="ECO:0000256" key="4">
    <source>
        <dbReference type="ARBA" id="ARBA00022825"/>
    </source>
</evidence>
<dbReference type="Pfam" id="PF00082">
    <property type="entry name" value="Peptidase_S8"/>
    <property type="match status" value="1"/>
</dbReference>
<dbReference type="Gene3D" id="3.40.50.200">
    <property type="entry name" value="Peptidase S8/S53 domain"/>
    <property type="match status" value="1"/>
</dbReference>
<gene>
    <name evidence="10" type="ORF">BJ998_001030</name>
</gene>
<dbReference type="PRINTS" id="PR00723">
    <property type="entry name" value="SUBTILISIN"/>
</dbReference>
<dbReference type="GO" id="GO:0006508">
    <property type="term" value="P:proteolysis"/>
    <property type="evidence" value="ECO:0007669"/>
    <property type="project" value="UniProtKB-KW"/>
</dbReference>
<dbReference type="SUPFAM" id="SSF52743">
    <property type="entry name" value="Subtilisin-like"/>
    <property type="match status" value="1"/>
</dbReference>
<keyword evidence="11" id="KW-1185">Reference proteome</keyword>
<keyword evidence="3 6" id="KW-0378">Hydrolase</keyword>
<dbReference type="Proteomes" id="UP000585638">
    <property type="component" value="Unassembled WGS sequence"/>
</dbReference>
<evidence type="ECO:0000256" key="3">
    <source>
        <dbReference type="ARBA" id="ARBA00022801"/>
    </source>
</evidence>
<sequence>MTAEQHRGHRRPQSGGRATLMITLGALTASLLTTVVPATASAAPAASHGAAAPASRPAPSYRVTLVTGDVVTYTAPANAAPSATVEPAARSGPAPVFSIGSGPDGYYVIPSDASPYVASGLLDRELFDVKELVAEGLDDSSARTLPLILGYSDRPSGDTLSRRAHALPSADKELSLPAASAAAVRVDRGGLTGFWQALVGKQSDPRFSPHTPSSHISADHISKVSLDRRVRASSEQQQQGTQQIGAPAAWAAGLDGTGVKVAVLDTGIDTSHPDLAGRVVDAANFTSDPDTGDGFGHGTHVASILAGSGAASGGRYRGVADGVQLLNGKVLDSSGYGTESTVMAGMQWAVQAGARIVNMSLGAGVTDGTDPLSALVDSLTAQTGVLFVVAAGNDGAAMQVETPAAAASALSVGAVDSSYHMASFSSAGPRLRDAAVKPEVTAPGVGIIAARARNTSLGTPVDDLYTRMSGTSMATPHVAGTAALFAQSHPNWHAAELKALITSSAKDTGAPWYQQGTGCVDVPSAMGSAALGPPSVSLGRLSDQDGKTTRAVTYTNLTDKPVELSLAVGMNEWDGKPAPAGSARLDKSSVAVPANGQATVNLAVDSTAGPTGPYGGAITATTRGGTSIRSGVSFYAESRMFPLTATVTDSRGAPATPSGGELTITRDDYDWAHPNSNDPFIPPVLTMPLANGTGTIQVPAGRYSTSAVTVEQDTTIRRANLLVAAATTVDGPTTISLDARKAVPVGASTGQPTDLREQFVSVQRDLPDDPLPTSSAFLAPAAGWQAYVTPTAPTRRGSISAADRLTLSRSVVDLEVRGPNRATLHPLYDPAAVAGKLPKEAAVSPALVGSANAADFDAAAVKDKLAVVGFAVPPGTQNPTGYLWQAVQQAATAASQRGAVALVPYVDAADALPITGLTGTALPVLSLSGKEGRQLADLARSGGTLSLRAEAQPEYMDNLFFRDRNGISADQVRKVDHADLVQVPTRYHGDRPDLLFKKQWFAFPTDSPFGMALTGTLLRGPASLVEYIGPADDHVYWKRAVSEFAPDAAGNPDRSTMFSLYSNDVYRGAGLRPVENWFEAPIHGGGAQQSTSPADGTAPVLCAFCLSDTGRFVPALQWMDSTPGHTVDPWQSGQYLPVVHMFQDDKEISAIGGLPIAVPEFALPSTNATYRLQTVDSLPSTPAFGWPSAAVQHTATQTSTSWTFRPRQPAGPLAPGYHCLQDWTACAYQPLLQVSYNLGLDLLNQAPAGRLHTFEVTVGYHSAAQPPAQVSQVRLWYSTNDGASWQQAAVSGAGGHYQVRVADPARGALGTTGFVSLRVEASDLAGNRMNQTVLRAYALTDKPVE</sequence>
<protein>
    <submittedName>
        <fullName evidence="10">Subtilisin family serine protease</fullName>
    </submittedName>
</protein>
<feature type="active site" description="Charge relay system" evidence="5 6">
    <location>
        <position position="265"/>
    </location>
</feature>
<dbReference type="EMBL" id="JACHIR010000001">
    <property type="protein sequence ID" value="MBB5889834.1"/>
    <property type="molecule type" value="Genomic_DNA"/>
</dbReference>
<evidence type="ECO:0000256" key="8">
    <source>
        <dbReference type="SAM" id="SignalP"/>
    </source>
</evidence>
<dbReference type="GO" id="GO:0004252">
    <property type="term" value="F:serine-type endopeptidase activity"/>
    <property type="evidence" value="ECO:0007669"/>
    <property type="project" value="UniProtKB-UniRule"/>
</dbReference>
<dbReference type="InterPro" id="IPR000209">
    <property type="entry name" value="Peptidase_S8/S53_dom"/>
</dbReference>
<dbReference type="Gene3D" id="3.50.30.30">
    <property type="match status" value="1"/>
</dbReference>
<dbReference type="PROSITE" id="PS00136">
    <property type="entry name" value="SUBTILASE_ASP"/>
    <property type="match status" value="1"/>
</dbReference>
<comment type="similarity">
    <text evidence="1 6 7">Belongs to the peptidase S8 family.</text>
</comment>
<feature type="signal peptide" evidence="8">
    <location>
        <begin position="1"/>
        <end position="42"/>
    </location>
</feature>
<organism evidence="10 11">
    <name type="scientific">Kutzneria kofuensis</name>
    <dbReference type="NCBI Taxonomy" id="103725"/>
    <lineage>
        <taxon>Bacteria</taxon>
        <taxon>Bacillati</taxon>
        <taxon>Actinomycetota</taxon>
        <taxon>Actinomycetes</taxon>
        <taxon>Pseudonocardiales</taxon>
        <taxon>Pseudonocardiaceae</taxon>
        <taxon>Kutzneria</taxon>
    </lineage>
</organism>
<dbReference type="PANTHER" id="PTHR43806:SF11">
    <property type="entry name" value="CEREVISIN-RELATED"/>
    <property type="match status" value="1"/>
</dbReference>
<dbReference type="InterPro" id="IPR015500">
    <property type="entry name" value="Peptidase_S8_subtilisin-rel"/>
</dbReference>
<comment type="caution">
    <text evidence="10">The sequence shown here is derived from an EMBL/GenBank/DDBJ whole genome shotgun (WGS) entry which is preliminary data.</text>
</comment>
<keyword evidence="2 6" id="KW-0645">Protease</keyword>
<evidence type="ECO:0000256" key="7">
    <source>
        <dbReference type="RuleBase" id="RU003355"/>
    </source>
</evidence>
<feature type="active site" description="Charge relay system" evidence="5 6">
    <location>
        <position position="297"/>
    </location>
</feature>
<keyword evidence="4 6" id="KW-0720">Serine protease</keyword>
<accession>A0A7W9KDK0</accession>
<evidence type="ECO:0000313" key="11">
    <source>
        <dbReference type="Proteomes" id="UP000585638"/>
    </source>
</evidence>
<dbReference type="InterPro" id="IPR023827">
    <property type="entry name" value="Peptidase_S8_Asp-AS"/>
</dbReference>
<evidence type="ECO:0000313" key="10">
    <source>
        <dbReference type="EMBL" id="MBB5889834.1"/>
    </source>
</evidence>
<dbReference type="PROSITE" id="PS51892">
    <property type="entry name" value="SUBTILASE"/>
    <property type="match status" value="1"/>
</dbReference>
<feature type="domain" description="Peptidase S8/S53" evidence="9">
    <location>
        <begin position="256"/>
        <end position="514"/>
    </location>
</feature>
<keyword evidence="8" id="KW-0732">Signal</keyword>
<evidence type="ECO:0000256" key="2">
    <source>
        <dbReference type="ARBA" id="ARBA00022670"/>
    </source>
</evidence>
<dbReference type="InterPro" id="IPR023828">
    <property type="entry name" value="Peptidase_S8_Ser-AS"/>
</dbReference>
<dbReference type="PANTHER" id="PTHR43806">
    <property type="entry name" value="PEPTIDASE S8"/>
    <property type="match status" value="1"/>
</dbReference>
<evidence type="ECO:0000256" key="6">
    <source>
        <dbReference type="PROSITE-ProRule" id="PRU01240"/>
    </source>
</evidence>
<proteinExistence type="inferred from homology"/>
<feature type="chain" id="PRO_5030926708" evidence="8">
    <location>
        <begin position="43"/>
        <end position="1345"/>
    </location>
</feature>